<evidence type="ECO:0000259" key="9">
    <source>
        <dbReference type="PROSITE" id="PS51012"/>
    </source>
</evidence>
<accession>A0A806TXN7</accession>
<dbReference type="InterPro" id="IPR013525">
    <property type="entry name" value="ABC2_TM"/>
</dbReference>
<dbReference type="GO" id="GO:0140359">
    <property type="term" value="F:ABC-type transporter activity"/>
    <property type="evidence" value="ECO:0007669"/>
    <property type="project" value="InterPro"/>
</dbReference>
<dbReference type="RefSeq" id="WP_049163404.1">
    <property type="nucleotide sequence ID" value="NZ_CP010586.1"/>
</dbReference>
<dbReference type="EMBL" id="CP010586">
    <property type="protein sequence ID" value="AKP76126.1"/>
    <property type="molecule type" value="Genomic_DNA"/>
</dbReference>
<name>A0A806TXN7_PRIMG</name>
<dbReference type="PANTHER" id="PTHR30413:SF10">
    <property type="entry name" value="CAPSULE POLYSACCHARIDE EXPORT INNER-MEMBRANE PROTEIN CTRC"/>
    <property type="match status" value="1"/>
</dbReference>
<dbReference type="InterPro" id="IPR047817">
    <property type="entry name" value="ABC2_TM_bact-type"/>
</dbReference>
<proteinExistence type="inferred from homology"/>
<evidence type="ECO:0000256" key="1">
    <source>
        <dbReference type="ARBA" id="ARBA00004651"/>
    </source>
</evidence>
<comment type="subcellular location">
    <subcellularLocation>
        <location evidence="1 8">Cell membrane</location>
        <topology evidence="1 8">Multi-pass membrane protein</topology>
    </subcellularLocation>
</comment>
<dbReference type="Pfam" id="PF01061">
    <property type="entry name" value="ABC2_membrane"/>
    <property type="match status" value="1"/>
</dbReference>
<sequence length="267" mass="31008">MNSVGRILKEQSSNFHLILRLSLYDAKSKYQMHYLGAVWQFLGPAIQILLYWLVFGLGIRGGAPVHGIPFFVWLIAGLIPWFFISPSITQGSNSVYARVSLVSKMKFPVSVLPTVTIVSNSFQFIIMMLVMGVIFVIYGINPGWYLLQLPYYLVALFVFLFALTLLTSTISTLIRDFQQILQSLMRMVLYLLPILWDTSKLSHVYETILKLNPLFYIVQGFRYSLLGYGWFYEDWIYTLYFWVITLLILTVGSILHLKFRNKFIDYL</sequence>
<keyword evidence="6 8" id="KW-1133">Transmembrane helix</keyword>
<evidence type="ECO:0000313" key="11">
    <source>
        <dbReference type="Proteomes" id="UP000036410"/>
    </source>
</evidence>
<keyword evidence="4 8" id="KW-1003">Cell membrane</keyword>
<dbReference type="PROSITE" id="PS51012">
    <property type="entry name" value="ABC_TM2"/>
    <property type="match status" value="1"/>
</dbReference>
<keyword evidence="5 8" id="KW-0812">Transmembrane</keyword>
<evidence type="ECO:0000313" key="10">
    <source>
        <dbReference type="EMBL" id="AKP76126.1"/>
    </source>
</evidence>
<organism evidence="10 11">
    <name type="scientific">Priestia megaterium Q3</name>
    <dbReference type="NCBI Taxonomy" id="1452722"/>
    <lineage>
        <taxon>Bacteria</taxon>
        <taxon>Bacillati</taxon>
        <taxon>Bacillota</taxon>
        <taxon>Bacilli</taxon>
        <taxon>Bacillales</taxon>
        <taxon>Bacillaceae</taxon>
        <taxon>Priestia</taxon>
    </lineage>
</organism>
<dbReference type="GO" id="GO:0015920">
    <property type="term" value="P:lipopolysaccharide transport"/>
    <property type="evidence" value="ECO:0007669"/>
    <property type="project" value="TreeGrafter"/>
</dbReference>
<keyword evidence="3 8" id="KW-0813">Transport</keyword>
<evidence type="ECO:0000256" key="6">
    <source>
        <dbReference type="ARBA" id="ARBA00022989"/>
    </source>
</evidence>
<feature type="transmembrane region" description="Helical" evidence="8">
    <location>
        <begin position="152"/>
        <end position="174"/>
    </location>
</feature>
<feature type="domain" description="ABC transmembrane type-2" evidence="9">
    <location>
        <begin position="35"/>
        <end position="259"/>
    </location>
</feature>
<dbReference type="Proteomes" id="UP000036410">
    <property type="component" value="Chromosome"/>
</dbReference>
<evidence type="ECO:0000256" key="4">
    <source>
        <dbReference type="ARBA" id="ARBA00022475"/>
    </source>
</evidence>
<comment type="similarity">
    <text evidence="2 8">Belongs to the ABC-2 integral membrane protein family.</text>
</comment>
<feature type="transmembrane region" description="Helical" evidence="8">
    <location>
        <begin position="37"/>
        <end position="55"/>
    </location>
</feature>
<dbReference type="PANTHER" id="PTHR30413">
    <property type="entry name" value="INNER MEMBRANE TRANSPORT PERMEASE"/>
    <property type="match status" value="1"/>
</dbReference>
<reference evidence="10 11" key="1">
    <citation type="submission" date="2015-01" db="EMBL/GenBank/DDBJ databases">
        <title>Genome sequence of bacillus megaterium Q3.</title>
        <authorList>
            <person name="Wang Y."/>
            <person name="Luo K."/>
            <person name="Bai L."/>
            <person name="Luo F."/>
        </authorList>
    </citation>
    <scope>NUCLEOTIDE SEQUENCE [LARGE SCALE GENOMIC DNA]</scope>
    <source>
        <strain evidence="10 11">Q3</strain>
    </source>
</reference>
<dbReference type="AlphaFoldDB" id="A0A806TXN7"/>
<dbReference type="GO" id="GO:0005886">
    <property type="term" value="C:plasma membrane"/>
    <property type="evidence" value="ECO:0007669"/>
    <property type="project" value="UniProtKB-SubCell"/>
</dbReference>
<evidence type="ECO:0000256" key="7">
    <source>
        <dbReference type="ARBA" id="ARBA00023136"/>
    </source>
</evidence>
<comment type="caution">
    <text evidence="8">Lacks conserved residue(s) required for the propagation of feature annotation.</text>
</comment>
<evidence type="ECO:0000256" key="5">
    <source>
        <dbReference type="ARBA" id="ARBA00022692"/>
    </source>
</evidence>
<gene>
    <name evidence="10" type="primary">tagG</name>
    <name evidence="10" type="ORF">AS52_01161</name>
</gene>
<evidence type="ECO:0000256" key="3">
    <source>
        <dbReference type="ARBA" id="ARBA00022448"/>
    </source>
</evidence>
<evidence type="ECO:0000256" key="8">
    <source>
        <dbReference type="RuleBase" id="RU361157"/>
    </source>
</evidence>
<protein>
    <recommendedName>
        <fullName evidence="8">Transport permease protein</fullName>
    </recommendedName>
</protein>
<feature type="transmembrane region" description="Helical" evidence="8">
    <location>
        <begin position="67"/>
        <end position="84"/>
    </location>
</feature>
<keyword evidence="7 8" id="KW-0472">Membrane</keyword>
<feature type="transmembrane region" description="Helical" evidence="8">
    <location>
        <begin position="237"/>
        <end position="257"/>
    </location>
</feature>
<evidence type="ECO:0000256" key="2">
    <source>
        <dbReference type="ARBA" id="ARBA00007783"/>
    </source>
</evidence>
<feature type="transmembrane region" description="Helical" evidence="8">
    <location>
        <begin position="122"/>
        <end position="140"/>
    </location>
</feature>